<dbReference type="EMBL" id="CP046401">
    <property type="protein sequence ID" value="QGY44174.1"/>
    <property type="molecule type" value="Genomic_DNA"/>
</dbReference>
<sequence length="65" mass="7622">MDLIFTGDNKQEYNTKEINIDKYIVSVIVDDDNRFIGISKIEINKAFISHKTKLGVHQVEEFYQD</sequence>
<gene>
    <name evidence="1" type="ORF">GM418_11035</name>
</gene>
<dbReference type="KEGG" id="mcos:GM418_11035"/>
<organism evidence="1 2">
    <name type="scientific">Maribellus comscasis</name>
    <dbReference type="NCBI Taxonomy" id="2681766"/>
    <lineage>
        <taxon>Bacteria</taxon>
        <taxon>Pseudomonadati</taxon>
        <taxon>Bacteroidota</taxon>
        <taxon>Bacteroidia</taxon>
        <taxon>Marinilabiliales</taxon>
        <taxon>Prolixibacteraceae</taxon>
        <taxon>Maribellus</taxon>
    </lineage>
</organism>
<accession>A0A6I6K2M8</accession>
<protein>
    <submittedName>
        <fullName evidence="1">Uncharacterized protein</fullName>
    </submittedName>
</protein>
<name>A0A6I6K2M8_9BACT</name>
<evidence type="ECO:0000313" key="1">
    <source>
        <dbReference type="EMBL" id="QGY44174.1"/>
    </source>
</evidence>
<dbReference type="Proteomes" id="UP000428260">
    <property type="component" value="Chromosome"/>
</dbReference>
<proteinExistence type="predicted"/>
<dbReference type="RefSeq" id="WP_158866014.1">
    <property type="nucleotide sequence ID" value="NZ_CP046401.1"/>
</dbReference>
<dbReference type="AlphaFoldDB" id="A0A6I6K2M8"/>
<evidence type="ECO:0000313" key="2">
    <source>
        <dbReference type="Proteomes" id="UP000428260"/>
    </source>
</evidence>
<reference evidence="1 2" key="1">
    <citation type="submission" date="2019-11" db="EMBL/GenBank/DDBJ databases">
        <authorList>
            <person name="Zheng R.K."/>
            <person name="Sun C.M."/>
        </authorList>
    </citation>
    <scope>NUCLEOTIDE SEQUENCE [LARGE SCALE GENOMIC DNA]</scope>
    <source>
        <strain evidence="1 2">WC007</strain>
    </source>
</reference>
<keyword evidence="2" id="KW-1185">Reference proteome</keyword>